<dbReference type="EMBL" id="VSSQ01000001">
    <property type="protein sequence ID" value="MPL54802.1"/>
    <property type="molecule type" value="Genomic_DNA"/>
</dbReference>
<accession>A0A644SMG0</accession>
<dbReference type="CDD" id="cd04647">
    <property type="entry name" value="LbH_MAT_like"/>
    <property type="match status" value="1"/>
</dbReference>
<dbReference type="Gene3D" id="2.160.10.10">
    <property type="entry name" value="Hexapeptide repeat proteins"/>
    <property type="match status" value="1"/>
</dbReference>
<gene>
    <name evidence="2" type="primary">lacA_1</name>
    <name evidence="2" type="ORF">SDC9_00268</name>
</gene>
<dbReference type="Pfam" id="PF00132">
    <property type="entry name" value="Hexapep"/>
    <property type="match status" value="1"/>
</dbReference>
<comment type="caution">
    <text evidence="2">The sequence shown here is derived from an EMBL/GenBank/DDBJ whole genome shotgun (WGS) entry which is preliminary data.</text>
</comment>
<dbReference type="InterPro" id="IPR051159">
    <property type="entry name" value="Hexapeptide_acetyltransf"/>
</dbReference>
<dbReference type="AlphaFoldDB" id="A0A644SMG0"/>
<name>A0A644SMG0_9ZZZZ</name>
<evidence type="ECO:0000313" key="2">
    <source>
        <dbReference type="EMBL" id="MPL54802.1"/>
    </source>
</evidence>
<evidence type="ECO:0000256" key="1">
    <source>
        <dbReference type="ARBA" id="ARBA00022679"/>
    </source>
</evidence>
<keyword evidence="2" id="KW-0012">Acyltransferase</keyword>
<dbReference type="GO" id="GO:0008870">
    <property type="term" value="F:galactoside O-acetyltransferase activity"/>
    <property type="evidence" value="ECO:0007669"/>
    <property type="project" value="UniProtKB-EC"/>
</dbReference>
<dbReference type="PANTHER" id="PTHR23416:SF78">
    <property type="entry name" value="LIPOPOLYSACCHARIDE BIOSYNTHESIS O-ACETYL TRANSFERASE WBBJ-RELATED"/>
    <property type="match status" value="1"/>
</dbReference>
<dbReference type="PANTHER" id="PTHR23416">
    <property type="entry name" value="SIALIC ACID SYNTHASE-RELATED"/>
    <property type="match status" value="1"/>
</dbReference>
<dbReference type="SUPFAM" id="SSF51161">
    <property type="entry name" value="Trimeric LpxA-like enzymes"/>
    <property type="match status" value="1"/>
</dbReference>
<protein>
    <submittedName>
        <fullName evidence="2">Galactoside O-acetyltransferase</fullName>
        <ecNumber evidence="2">2.3.1.18</ecNumber>
    </submittedName>
</protein>
<dbReference type="InterPro" id="IPR018357">
    <property type="entry name" value="Hexapep_transf_CS"/>
</dbReference>
<dbReference type="EC" id="2.3.1.18" evidence="2"/>
<reference evidence="2" key="1">
    <citation type="submission" date="2019-08" db="EMBL/GenBank/DDBJ databases">
        <authorList>
            <person name="Kucharzyk K."/>
            <person name="Murdoch R.W."/>
            <person name="Higgins S."/>
            <person name="Loffler F."/>
        </authorList>
    </citation>
    <scope>NUCLEOTIDE SEQUENCE</scope>
</reference>
<dbReference type="PROSITE" id="PS00101">
    <property type="entry name" value="HEXAPEP_TRANSFERASES"/>
    <property type="match status" value="1"/>
</dbReference>
<proteinExistence type="predicted"/>
<organism evidence="2">
    <name type="scientific">bioreactor metagenome</name>
    <dbReference type="NCBI Taxonomy" id="1076179"/>
    <lineage>
        <taxon>unclassified sequences</taxon>
        <taxon>metagenomes</taxon>
        <taxon>ecological metagenomes</taxon>
    </lineage>
</organism>
<sequence>MISYLKNKISNYLYSVFKNRLQEEEWERIEALKKSFKKVGENFTIAKDFRIPDPRNIEIGNNFRASDRFRADVFVEINGEPTHSRLIIGDNVVFQTDVHIACANKIEIGNGCLFASRIFISDHSHGKTDVESINIPPQERPIYSAGEIIIGKNVWVGEGVAILPNVKIGENAIIGANAVVTKDVPKNAVVAGIPARVIKMIS</sequence>
<dbReference type="InterPro" id="IPR001451">
    <property type="entry name" value="Hexapep"/>
</dbReference>
<keyword evidence="1 2" id="KW-0808">Transferase</keyword>
<dbReference type="InterPro" id="IPR011004">
    <property type="entry name" value="Trimer_LpxA-like_sf"/>
</dbReference>